<dbReference type="AlphaFoldDB" id="R0MGX8"/>
<evidence type="ECO:0000313" key="2">
    <source>
        <dbReference type="Proteomes" id="UP000016927"/>
    </source>
</evidence>
<proteinExistence type="predicted"/>
<dbReference type="VEuPathDB" id="MicrosporidiaDB:NBO_578g0001"/>
<name>R0MGX8_NOSB1</name>
<sequence length="322" mass="37974">MSEETQSTFSITNNQGQTWIFYELHYCFKSKTSCVSVFYSQIENHWSFVLHSGWIKVDGRVIEFVARIKEDAELIFDDVPYIFESHMPVMIGTSQDIAITIICSDSKAKSSEQVLYLLGRKFSFYESMFVYNLLQLNNLFIIKNDIWTVDISIYEGKSYDQTSDGLWREYYMCLETGVKFRVFEISQKGKSTPIDVVDGNLDVIKLRDGCFEIKDIHECFNWIRCFCIYPSTKNNWKRKINYNIHVKRRCFKKSEMGLNSPIIIKTLTEGRSSNIERSTTPEFVDEFFFVQRRKQTRSHSVISKHDEEPFNVWTINSVYKHD</sequence>
<gene>
    <name evidence="1" type="ORF">NBO_578g0001</name>
</gene>
<organism evidence="1 2">
    <name type="scientific">Nosema bombycis (strain CQ1 / CVCC 102059)</name>
    <name type="common">Microsporidian parasite</name>
    <name type="synonym">Pebrine of silkworm</name>
    <dbReference type="NCBI Taxonomy" id="578461"/>
    <lineage>
        <taxon>Eukaryota</taxon>
        <taxon>Fungi</taxon>
        <taxon>Fungi incertae sedis</taxon>
        <taxon>Microsporidia</taxon>
        <taxon>Nosematidae</taxon>
        <taxon>Nosema</taxon>
    </lineage>
</organism>
<dbReference type="EMBL" id="KB909485">
    <property type="protein sequence ID" value="EOB12038.1"/>
    <property type="molecule type" value="Genomic_DNA"/>
</dbReference>
<dbReference type="HOGENOM" id="CLU_863555_0_0_1"/>
<accession>R0MGX8</accession>
<reference evidence="1 2" key="1">
    <citation type="journal article" date="2013" name="BMC Genomics">
        <title>Comparative genomics of parasitic silkworm microsporidia reveal an association between genome expansion and host adaptation.</title>
        <authorList>
            <person name="Pan G."/>
            <person name="Xu J."/>
            <person name="Li T."/>
            <person name="Xia Q."/>
            <person name="Liu S.L."/>
            <person name="Zhang G."/>
            <person name="Li S."/>
            <person name="Li C."/>
            <person name="Liu H."/>
            <person name="Yang L."/>
            <person name="Liu T."/>
            <person name="Zhang X."/>
            <person name="Wu Z."/>
            <person name="Fan W."/>
            <person name="Dang X."/>
            <person name="Xiang H."/>
            <person name="Tao M."/>
            <person name="Li Y."/>
            <person name="Hu J."/>
            <person name="Li Z."/>
            <person name="Lin L."/>
            <person name="Luo J."/>
            <person name="Geng L."/>
            <person name="Wang L."/>
            <person name="Long M."/>
            <person name="Wan Y."/>
            <person name="He N."/>
            <person name="Zhang Z."/>
            <person name="Lu C."/>
            <person name="Keeling P.J."/>
            <person name="Wang J."/>
            <person name="Xiang Z."/>
            <person name="Zhou Z."/>
        </authorList>
    </citation>
    <scope>NUCLEOTIDE SEQUENCE [LARGE SCALE GENOMIC DNA]</scope>
    <source>
        <strain evidence="2">CQ1 / CVCC 102059</strain>
    </source>
</reference>
<dbReference type="Proteomes" id="UP000016927">
    <property type="component" value="Unassembled WGS sequence"/>
</dbReference>
<protein>
    <submittedName>
        <fullName evidence="1">Uncharacterized protein</fullName>
    </submittedName>
</protein>
<keyword evidence="2" id="KW-1185">Reference proteome</keyword>
<evidence type="ECO:0000313" key="1">
    <source>
        <dbReference type="EMBL" id="EOB12038.1"/>
    </source>
</evidence>